<dbReference type="InterPro" id="IPR000195">
    <property type="entry name" value="Rab-GAP-TBC_dom"/>
</dbReference>
<dbReference type="FunFam" id="1.10.472.80:FF:000006">
    <property type="entry name" value="TBC1 domain family member 14"/>
    <property type="match status" value="1"/>
</dbReference>
<dbReference type="SMART" id="SM00164">
    <property type="entry name" value="TBC"/>
    <property type="match status" value="1"/>
</dbReference>
<dbReference type="Pfam" id="PF00566">
    <property type="entry name" value="RabGAP-TBC"/>
    <property type="match status" value="1"/>
</dbReference>
<dbReference type="GO" id="GO:0005773">
    <property type="term" value="C:vacuole"/>
    <property type="evidence" value="ECO:0007669"/>
    <property type="project" value="UniProtKB-ARBA"/>
</dbReference>
<reference evidence="4" key="1">
    <citation type="submission" date="2020-11" db="EMBL/GenBank/DDBJ databases">
        <authorList>
            <person name="Tran Van P."/>
        </authorList>
    </citation>
    <scope>NUCLEOTIDE SEQUENCE</scope>
</reference>
<dbReference type="FunFam" id="1.10.8.270:FF:000008">
    <property type="entry name" value="Putative TBC1 domain family member 14"/>
    <property type="match status" value="1"/>
</dbReference>
<organism evidence="4">
    <name type="scientific">Darwinula stevensoni</name>
    <dbReference type="NCBI Taxonomy" id="69355"/>
    <lineage>
        <taxon>Eukaryota</taxon>
        <taxon>Metazoa</taxon>
        <taxon>Ecdysozoa</taxon>
        <taxon>Arthropoda</taxon>
        <taxon>Crustacea</taxon>
        <taxon>Oligostraca</taxon>
        <taxon>Ostracoda</taxon>
        <taxon>Podocopa</taxon>
        <taxon>Podocopida</taxon>
        <taxon>Darwinulocopina</taxon>
        <taxon>Darwinuloidea</taxon>
        <taxon>Darwinulidae</taxon>
        <taxon>Darwinula</taxon>
    </lineage>
</organism>
<dbReference type="GO" id="GO:0031410">
    <property type="term" value="C:cytoplasmic vesicle"/>
    <property type="evidence" value="ECO:0007669"/>
    <property type="project" value="UniProtKB-ARBA"/>
</dbReference>
<dbReference type="AlphaFoldDB" id="A0A7R8XFM9"/>
<feature type="domain" description="Rab-GAP TBC" evidence="3">
    <location>
        <begin position="431"/>
        <end position="633"/>
    </location>
</feature>
<evidence type="ECO:0000313" key="5">
    <source>
        <dbReference type="Proteomes" id="UP000677054"/>
    </source>
</evidence>
<dbReference type="SUPFAM" id="SSF47923">
    <property type="entry name" value="Ypt/Rab-GAP domain of gyp1p"/>
    <property type="match status" value="2"/>
</dbReference>
<dbReference type="EMBL" id="CAJPEV010001990">
    <property type="protein sequence ID" value="CAG0895213.1"/>
    <property type="molecule type" value="Genomic_DNA"/>
</dbReference>
<dbReference type="GO" id="GO:0005096">
    <property type="term" value="F:GTPase activator activity"/>
    <property type="evidence" value="ECO:0007669"/>
    <property type="project" value="TreeGrafter"/>
</dbReference>
<evidence type="ECO:0000259" key="3">
    <source>
        <dbReference type="PROSITE" id="PS50086"/>
    </source>
</evidence>
<name>A0A7R8XFM9_9CRUS</name>
<dbReference type="PANTHER" id="PTHR47219">
    <property type="entry name" value="RAB GTPASE-ACTIVATING PROTEIN 1-LIKE"/>
    <property type="match status" value="1"/>
</dbReference>
<feature type="region of interest" description="Disordered" evidence="2">
    <location>
        <begin position="321"/>
        <end position="342"/>
    </location>
</feature>
<keyword evidence="1" id="KW-0175">Coiled coil</keyword>
<evidence type="ECO:0000256" key="1">
    <source>
        <dbReference type="SAM" id="Coils"/>
    </source>
</evidence>
<feature type="region of interest" description="Disordered" evidence="2">
    <location>
        <begin position="200"/>
        <end position="232"/>
    </location>
</feature>
<dbReference type="Gene3D" id="1.10.8.270">
    <property type="entry name" value="putative rabgap domain of human tbc1 domain family member 14 like domains"/>
    <property type="match status" value="1"/>
</dbReference>
<keyword evidence="5" id="KW-1185">Reference proteome</keyword>
<protein>
    <recommendedName>
        <fullName evidence="3">Rab-GAP TBC domain-containing protein</fullName>
    </recommendedName>
</protein>
<dbReference type="InterPro" id="IPR050302">
    <property type="entry name" value="Rab_GAP_TBC_domain"/>
</dbReference>
<dbReference type="Gene3D" id="1.10.472.80">
    <property type="entry name" value="Ypt/Rab-GAP domain of gyp1p, domain 3"/>
    <property type="match status" value="1"/>
</dbReference>
<dbReference type="GO" id="GO:0016192">
    <property type="term" value="P:vesicle-mediated transport"/>
    <property type="evidence" value="ECO:0007669"/>
    <property type="project" value="UniProtKB-ARBA"/>
</dbReference>
<feature type="compositionally biased region" description="Low complexity" evidence="2">
    <location>
        <begin position="325"/>
        <end position="338"/>
    </location>
</feature>
<sequence>MPDIFTKWMGSSIENISGHNSWPYIRTSCKGSLRGPHNGEGIVGAVSWDHADSCSLVAIKKGNAMKYPSSSREHTQSTLKMEKSASHCKIGNTRCDLNDIDVKETQSLPCDLHLKPRPKGQSSLLDALQKLDLIYNPITKQLQRRPDGDGCECRASVPLDMRPSFHWSDEDSLSKMTPQEGLNIDGKFLLGSTLSSGNDKLERDSGFSGSRHSTLERTETSLSLSHTNDSSFSSISSLSASTDISVLNSANLSEDGSHVIAYSVVSNPDPGEKRKRKGLSTLLPKSLLSWRHSPTTQTCDTQAKVSGKGSWPFFHRVSQREIESGSRSSSSPSPCGDQSGAGQLIFESRPSHLPTKAEHEEARHAHLYKQMLAAARRKEFSEAKVKEKEKQKQLQAEQEVSRVAKIWTSQILPHWATMKDTKKTRDLWFKGLPSSVRGTVWKKAIGNNLNITHEMYDVSLKRARERLNESFETEVMDHTCKEGTLKSIGLDISRTFPMLGIFQKGGPYHDSLHDLLCAYVCLRPDMGYVQGMSFLGAILLLQMEQEDAFVALANLLSRPLLRAMFSLDEAIMEAYFEAYEECLKSCLPVVAQHLSNINLGPNLYLLEWLFSIYSKPFPLDISCRIWDIYLRDEDEFLFQVAIGILRYHEPSILQMDFITCARFLTKLPTDAMDIDKFFSILESPTNSMGGSRKSFSHCFNTKLHDVNG</sequence>
<dbReference type="Proteomes" id="UP000677054">
    <property type="component" value="Unassembled WGS sequence"/>
</dbReference>
<dbReference type="Gene3D" id="1.10.10.750">
    <property type="entry name" value="Ypt/Rab-GAP domain of gyp1p, domain 1"/>
    <property type="match status" value="1"/>
</dbReference>
<dbReference type="PROSITE" id="PS50086">
    <property type="entry name" value="TBC_RABGAP"/>
    <property type="match status" value="1"/>
</dbReference>
<evidence type="ECO:0000313" key="4">
    <source>
        <dbReference type="EMBL" id="CAD7248777.1"/>
    </source>
</evidence>
<accession>A0A7R8XFM9</accession>
<dbReference type="PANTHER" id="PTHR47219:SF15">
    <property type="entry name" value="TBC1 DOMAIN FAMILY MEMBER 12 ISOFORM X1"/>
    <property type="match status" value="1"/>
</dbReference>
<proteinExistence type="predicted"/>
<dbReference type="GO" id="GO:0031267">
    <property type="term" value="F:small GTPase binding"/>
    <property type="evidence" value="ECO:0007669"/>
    <property type="project" value="TreeGrafter"/>
</dbReference>
<dbReference type="InterPro" id="IPR035969">
    <property type="entry name" value="Rab-GAP_TBC_sf"/>
</dbReference>
<evidence type="ECO:0000256" key="2">
    <source>
        <dbReference type="SAM" id="MobiDB-lite"/>
    </source>
</evidence>
<dbReference type="EMBL" id="LR901507">
    <property type="protein sequence ID" value="CAD7248777.1"/>
    <property type="molecule type" value="Genomic_DNA"/>
</dbReference>
<gene>
    <name evidence="4" type="ORF">DSTB1V02_LOCUS8585</name>
</gene>
<dbReference type="OrthoDB" id="294251at2759"/>
<feature type="coiled-coil region" evidence="1">
    <location>
        <begin position="371"/>
        <end position="398"/>
    </location>
</feature>